<protein>
    <recommendedName>
        <fullName evidence="1">CERLI1-like PH domain-containing protein</fullName>
    </recommendedName>
</protein>
<dbReference type="eggNOG" id="ENOG502S6IR">
    <property type="taxonomic scope" value="Eukaryota"/>
</dbReference>
<dbReference type="Proteomes" id="UP000031512">
    <property type="component" value="Chromosome 1"/>
</dbReference>
<dbReference type="GeneID" id="15805909"/>
<accession>L0AV17</accession>
<evidence type="ECO:0000313" key="2">
    <source>
        <dbReference type="EMBL" id="AFZ79088.1"/>
    </source>
</evidence>
<dbReference type="OrthoDB" id="359169at2759"/>
<evidence type="ECO:0000259" key="1">
    <source>
        <dbReference type="Pfam" id="PF23634"/>
    </source>
</evidence>
<dbReference type="KEGG" id="beq:BEWA_019330"/>
<dbReference type="RefSeq" id="XP_004828754.1">
    <property type="nucleotide sequence ID" value="XM_004828697.1"/>
</dbReference>
<dbReference type="EMBL" id="CP001669">
    <property type="protein sequence ID" value="AFZ79088.1"/>
    <property type="molecule type" value="Genomic_DNA"/>
</dbReference>
<organism evidence="2 3">
    <name type="scientific">Theileria equi strain WA</name>
    <dbReference type="NCBI Taxonomy" id="1537102"/>
    <lineage>
        <taxon>Eukaryota</taxon>
        <taxon>Sar</taxon>
        <taxon>Alveolata</taxon>
        <taxon>Apicomplexa</taxon>
        <taxon>Aconoidasida</taxon>
        <taxon>Piroplasmida</taxon>
        <taxon>Theileriidae</taxon>
        <taxon>Theileria</taxon>
    </lineage>
</organism>
<dbReference type="InterPro" id="IPR056293">
    <property type="entry name" value="PH_CERLI1"/>
</dbReference>
<keyword evidence="3" id="KW-1185">Reference proteome</keyword>
<dbReference type="STRING" id="1537102.L0AV17"/>
<name>L0AV17_THEEQ</name>
<dbReference type="AlphaFoldDB" id="L0AV17"/>
<evidence type="ECO:0000313" key="3">
    <source>
        <dbReference type="Proteomes" id="UP000031512"/>
    </source>
</evidence>
<proteinExistence type="predicted"/>
<feature type="domain" description="CERLI1-like PH" evidence="1">
    <location>
        <begin position="126"/>
        <end position="236"/>
    </location>
</feature>
<reference evidence="2 3" key="1">
    <citation type="journal article" date="2012" name="BMC Genomics">
        <title>Comparative genomic analysis and phylogenetic position of Theileria equi.</title>
        <authorList>
            <person name="Kappmeyer L.S."/>
            <person name="Thiagarajan M."/>
            <person name="Herndon D.R."/>
            <person name="Ramsay J.D."/>
            <person name="Caler E."/>
            <person name="Djikeng A."/>
            <person name="Gillespie J.J."/>
            <person name="Lau A.O."/>
            <person name="Roalson E.H."/>
            <person name="Silva J.C."/>
            <person name="Silva M.G."/>
            <person name="Suarez C.E."/>
            <person name="Ueti M.W."/>
            <person name="Nene V.M."/>
            <person name="Mealey R.H."/>
            <person name="Knowles D.P."/>
            <person name="Brayton K.A."/>
        </authorList>
    </citation>
    <scope>NUCLEOTIDE SEQUENCE [LARGE SCALE GENOMIC DNA]</scope>
    <source>
        <strain evidence="2 3">WA</strain>
    </source>
</reference>
<dbReference type="VEuPathDB" id="PiroplasmaDB:BEWA_019330"/>
<gene>
    <name evidence="2" type="ORF">BEWA_019330</name>
</gene>
<dbReference type="Pfam" id="PF23634">
    <property type="entry name" value="PH_CERLI1"/>
    <property type="match status" value="1"/>
</dbReference>
<sequence length="317" mass="37108">MLFQQKVNVHIRQCDDKIDISLCKKGRWSYTSCGTVTISVEEEILAQNVPKRRTYTLVHDNKSASKLAMTIYKMDENIATMEITPLTLQVLIQSQLEGNVLEEEMLRGLEEMSDTERLRYFAIVISGPLKKMNSIGKKWTEYFFKPLEISPGYWEWCYWKSLEKYESGEECLGGFSFLAISVIVPDPKERRNFYIRYHNEDGEHGMIFKRVDRDRNVWTDGLFEFVERVREVYLKNPKFRNLKKAKKRIIRCKDLDPGVRFEDICKEVKSDDSKPNLNTTHTVMSPVNLITPEKKTLRDNIQIMASNMYKTGNENVA</sequence>